<evidence type="ECO:0000256" key="4">
    <source>
        <dbReference type="RuleBase" id="RU000389"/>
    </source>
</evidence>
<dbReference type="GO" id="GO:0044096">
    <property type="term" value="C:type IV pilus"/>
    <property type="evidence" value="ECO:0007669"/>
    <property type="project" value="TreeGrafter"/>
</dbReference>
<evidence type="ECO:0000256" key="2">
    <source>
        <dbReference type="ARBA" id="ARBA00022481"/>
    </source>
</evidence>
<dbReference type="Pfam" id="PF07963">
    <property type="entry name" value="N_methyl"/>
    <property type="match status" value="1"/>
</dbReference>
<dbReference type="Gene3D" id="3.30.700.10">
    <property type="entry name" value="Glycoprotein, Type 4 Pilin"/>
    <property type="match status" value="1"/>
</dbReference>
<evidence type="ECO:0000256" key="5">
    <source>
        <dbReference type="SAM" id="Phobius"/>
    </source>
</evidence>
<comment type="similarity">
    <text evidence="1 4">Belongs to the N-Me-Phe pilin family.</text>
</comment>
<dbReference type="PANTHER" id="PTHR30093:SF34">
    <property type="entry name" value="PREPILIN PEPTIDASE-DEPENDENT PROTEIN D"/>
    <property type="match status" value="1"/>
</dbReference>
<accession>A0A2W5D0U3</accession>
<name>A0A2W5D0U3_9PSED</name>
<keyword evidence="5" id="KW-0812">Transmembrane</keyword>
<sequence length="145" mass="14661">MNAQKGFTLIELMIVVAIIGILAAVALPAYQDYTVRARVTEGLSLASAAKTTVAENAANGSSSFASGWSEPAATPNVTSVIVASETGVITITYTSKAGAGTLTLTPSYGTGTGTTLAVGTIPTDAIKWSCAGGTLVAKYRPAECR</sequence>
<dbReference type="InterPro" id="IPR012902">
    <property type="entry name" value="N_methyl_site"/>
</dbReference>
<gene>
    <name evidence="6" type="ORF">DI599_11895</name>
</gene>
<evidence type="ECO:0000256" key="3">
    <source>
        <dbReference type="ARBA" id="ARBA00029638"/>
    </source>
</evidence>
<dbReference type="SUPFAM" id="SSF54523">
    <property type="entry name" value="Pili subunits"/>
    <property type="match status" value="1"/>
</dbReference>
<dbReference type="InterPro" id="IPR045584">
    <property type="entry name" value="Pilin-like"/>
</dbReference>
<feature type="transmembrane region" description="Helical" evidence="5">
    <location>
        <begin position="12"/>
        <end position="30"/>
    </location>
</feature>
<dbReference type="EMBL" id="QFOH01000013">
    <property type="protein sequence ID" value="PZP23354.1"/>
    <property type="molecule type" value="Genomic_DNA"/>
</dbReference>
<dbReference type="Pfam" id="PF00114">
    <property type="entry name" value="Pilin"/>
    <property type="match status" value="1"/>
</dbReference>
<evidence type="ECO:0000256" key="1">
    <source>
        <dbReference type="ARBA" id="ARBA00005233"/>
    </source>
</evidence>
<dbReference type="NCBIfam" id="TIGR02532">
    <property type="entry name" value="IV_pilin_GFxxxE"/>
    <property type="match status" value="1"/>
</dbReference>
<dbReference type="GO" id="GO:0043107">
    <property type="term" value="P:type IV pilus-dependent motility"/>
    <property type="evidence" value="ECO:0007669"/>
    <property type="project" value="TreeGrafter"/>
</dbReference>
<dbReference type="PANTHER" id="PTHR30093">
    <property type="entry name" value="GENERAL SECRETION PATHWAY PROTEIN G"/>
    <property type="match status" value="1"/>
</dbReference>
<dbReference type="Proteomes" id="UP000249198">
    <property type="component" value="Unassembled WGS sequence"/>
</dbReference>
<proteinExistence type="inferred from homology"/>
<keyword evidence="4" id="KW-0281">Fimbrium</keyword>
<dbReference type="PROSITE" id="PS00409">
    <property type="entry name" value="PROKAR_NTER_METHYL"/>
    <property type="match status" value="1"/>
</dbReference>
<keyword evidence="2" id="KW-0488">Methylation</keyword>
<evidence type="ECO:0000313" key="7">
    <source>
        <dbReference type="Proteomes" id="UP000249198"/>
    </source>
</evidence>
<comment type="caution">
    <text evidence="6">The sequence shown here is derived from an EMBL/GenBank/DDBJ whole genome shotgun (WGS) entry which is preliminary data.</text>
</comment>
<organism evidence="6 7">
    <name type="scientific">Pseudomonas kuykendallii</name>
    <dbReference type="NCBI Taxonomy" id="1007099"/>
    <lineage>
        <taxon>Bacteria</taxon>
        <taxon>Pseudomonadati</taxon>
        <taxon>Pseudomonadota</taxon>
        <taxon>Gammaproteobacteria</taxon>
        <taxon>Pseudomonadales</taxon>
        <taxon>Pseudomonadaceae</taxon>
        <taxon>Pseudomonas</taxon>
    </lineage>
</organism>
<keyword evidence="5" id="KW-0472">Membrane</keyword>
<evidence type="ECO:0000313" key="6">
    <source>
        <dbReference type="EMBL" id="PZP23354.1"/>
    </source>
</evidence>
<reference evidence="6 7" key="1">
    <citation type="submission" date="2017-08" db="EMBL/GenBank/DDBJ databases">
        <title>Infants hospitalized years apart are colonized by the same room-sourced microbial strains.</title>
        <authorList>
            <person name="Brooks B."/>
            <person name="Olm M.R."/>
            <person name="Firek B.A."/>
            <person name="Baker R."/>
            <person name="Thomas B.C."/>
            <person name="Morowitz M.J."/>
            <person name="Banfield J.F."/>
        </authorList>
    </citation>
    <scope>NUCLEOTIDE SEQUENCE [LARGE SCALE GENOMIC DNA]</scope>
    <source>
        <strain evidence="6">S2_009_000_R2_77</strain>
    </source>
</reference>
<dbReference type="GO" id="GO:0007155">
    <property type="term" value="P:cell adhesion"/>
    <property type="evidence" value="ECO:0007669"/>
    <property type="project" value="InterPro"/>
</dbReference>
<dbReference type="InterPro" id="IPR001082">
    <property type="entry name" value="Pilin"/>
</dbReference>
<dbReference type="AlphaFoldDB" id="A0A2W5D0U3"/>
<dbReference type="RefSeq" id="WP_273232399.1">
    <property type="nucleotide sequence ID" value="NZ_QFOH01000013.1"/>
</dbReference>
<protein>
    <recommendedName>
        <fullName evidence="3">Pilin</fullName>
    </recommendedName>
</protein>
<keyword evidence="5" id="KW-1133">Transmembrane helix</keyword>